<sequence>MKGWSMFGFNKLFVSFLAAFLLWGSSSQSFAGYRDDRLVVWVNLDESPSRELINKMVKDFVESGRVDAECGVSWHEWGSVLYMEKRPPGITDELIRKVFIEKDRKSLQYLNRFLKSFRDADREIDEGLDGVIVYSKKNGPKMMNFVTGRKKIKTFEMRPGDASPSARDIEDAFCVLLPPVTRAP</sequence>
<comment type="caution">
    <text evidence="2">The sequence shown here is derived from an EMBL/GenBank/DDBJ whole genome shotgun (WGS) entry which is preliminary data.</text>
</comment>
<dbReference type="OrthoDB" id="8856652at2"/>
<gene>
    <name evidence="2" type="ORF">EJP67_32180</name>
</gene>
<dbReference type="RefSeq" id="WP_126025775.1">
    <property type="nucleotide sequence ID" value="NZ_RXFT01000024.1"/>
</dbReference>
<reference evidence="2 3" key="1">
    <citation type="submission" date="2018-12" db="EMBL/GenBank/DDBJ databases">
        <title>The genome sequences of Variovorax guangxiensis DSM 27352.</title>
        <authorList>
            <person name="Gao J."/>
            <person name="Sun J."/>
        </authorList>
    </citation>
    <scope>NUCLEOTIDE SEQUENCE [LARGE SCALE GENOMIC DNA]</scope>
    <source>
        <strain evidence="2 3">DSM 27352</strain>
    </source>
</reference>
<keyword evidence="1" id="KW-0732">Signal</keyword>
<dbReference type="AlphaFoldDB" id="A0A433MV95"/>
<organism evidence="2 3">
    <name type="scientific">Variovorax guangxiensis</name>
    <dbReference type="NCBI Taxonomy" id="1775474"/>
    <lineage>
        <taxon>Bacteria</taxon>
        <taxon>Pseudomonadati</taxon>
        <taxon>Pseudomonadota</taxon>
        <taxon>Betaproteobacteria</taxon>
        <taxon>Burkholderiales</taxon>
        <taxon>Comamonadaceae</taxon>
        <taxon>Variovorax</taxon>
    </lineage>
</organism>
<evidence type="ECO:0000256" key="1">
    <source>
        <dbReference type="SAM" id="SignalP"/>
    </source>
</evidence>
<dbReference type="EMBL" id="RXFT01000024">
    <property type="protein sequence ID" value="RUR71712.1"/>
    <property type="molecule type" value="Genomic_DNA"/>
</dbReference>
<proteinExistence type="predicted"/>
<name>A0A433MV95_9BURK</name>
<dbReference type="Proteomes" id="UP000281118">
    <property type="component" value="Unassembled WGS sequence"/>
</dbReference>
<protein>
    <submittedName>
        <fullName evidence="2">Uncharacterized protein</fullName>
    </submittedName>
</protein>
<accession>A0A433MV95</accession>
<evidence type="ECO:0000313" key="3">
    <source>
        <dbReference type="Proteomes" id="UP000281118"/>
    </source>
</evidence>
<evidence type="ECO:0000313" key="2">
    <source>
        <dbReference type="EMBL" id="RUR71712.1"/>
    </source>
</evidence>
<feature type="signal peptide" evidence="1">
    <location>
        <begin position="1"/>
        <end position="31"/>
    </location>
</feature>
<feature type="chain" id="PRO_5019227117" evidence="1">
    <location>
        <begin position="32"/>
        <end position="184"/>
    </location>
</feature>